<reference evidence="4 6" key="1">
    <citation type="submission" date="2016-10" db="EMBL/GenBank/DDBJ databases">
        <authorList>
            <person name="Cai Z."/>
        </authorList>
    </citation>
    <scope>NUCLEOTIDE SEQUENCE [LARGE SCALE GENOMIC DNA]</scope>
    <source>
        <strain evidence="4 6">DSM 25227</strain>
    </source>
</reference>
<dbReference type="OrthoDB" id="9996943at2"/>
<dbReference type="Proteomes" id="UP000251571">
    <property type="component" value="Unassembled WGS sequence"/>
</dbReference>
<evidence type="ECO:0000313" key="5">
    <source>
        <dbReference type="Proteomes" id="UP000245839"/>
    </source>
</evidence>
<accession>A0A2Y9A074</accession>
<gene>
    <name evidence="3" type="ORF">BCF38_10179</name>
    <name evidence="4" type="ORF">SAMN05421539_10179</name>
</gene>
<dbReference type="Proteomes" id="UP000245839">
    <property type="component" value="Unassembled WGS sequence"/>
</dbReference>
<dbReference type="EMBL" id="UETC01000001">
    <property type="protein sequence ID" value="SSA37951.1"/>
    <property type="molecule type" value="Genomic_DNA"/>
</dbReference>
<feature type="transmembrane region" description="Helical" evidence="2">
    <location>
        <begin position="48"/>
        <end position="68"/>
    </location>
</feature>
<evidence type="ECO:0000256" key="1">
    <source>
        <dbReference type="SAM" id="MobiDB-lite"/>
    </source>
</evidence>
<reference evidence="3 5" key="2">
    <citation type="submission" date="2018-03" db="EMBL/GenBank/DDBJ databases">
        <title>Genomic Encyclopedia of Archaeal and Bacterial Type Strains, Phase II (KMG-II): from individual species to whole genera.</title>
        <authorList>
            <person name="Goeker M."/>
        </authorList>
    </citation>
    <scope>NUCLEOTIDE SEQUENCE [LARGE SCALE GENOMIC DNA]</scope>
    <source>
        <strain evidence="3 5">DSM 25227</strain>
    </source>
</reference>
<dbReference type="EMBL" id="QGDJ01000001">
    <property type="protein sequence ID" value="PWJ21673.1"/>
    <property type="molecule type" value="Genomic_DNA"/>
</dbReference>
<keyword evidence="2" id="KW-1133">Transmembrane helix</keyword>
<protein>
    <submittedName>
        <fullName evidence="4">Uncharacterized protein</fullName>
    </submittedName>
</protein>
<evidence type="ECO:0000313" key="3">
    <source>
        <dbReference type="EMBL" id="PWJ21673.1"/>
    </source>
</evidence>
<evidence type="ECO:0000313" key="6">
    <source>
        <dbReference type="Proteomes" id="UP000251571"/>
    </source>
</evidence>
<dbReference type="RefSeq" id="WP_109562321.1">
    <property type="nucleotide sequence ID" value="NZ_QGDJ01000001.1"/>
</dbReference>
<keyword evidence="5" id="KW-1185">Reference proteome</keyword>
<organism evidence="4 6">
    <name type="scientific">Jannaschia seohaensis</name>
    <dbReference type="NCBI Taxonomy" id="475081"/>
    <lineage>
        <taxon>Bacteria</taxon>
        <taxon>Pseudomonadati</taxon>
        <taxon>Pseudomonadota</taxon>
        <taxon>Alphaproteobacteria</taxon>
        <taxon>Rhodobacterales</taxon>
        <taxon>Roseobacteraceae</taxon>
        <taxon>Jannaschia</taxon>
    </lineage>
</organism>
<keyword evidence="2" id="KW-0472">Membrane</keyword>
<sequence length="182" mass="18838">MAEPAERGAAAERMAAVAIFLGIGAVIAGMGLLGIGAMTGGLPGLPSLGWLGALLPGAVVALLGLSLVMRGMHLNATLDTLANIRLLQEETHRARTQAAVHSHAVREPLPELRTTSQMQMAQAASNPAPKVTAKVTSGPGSATVAHMPKRASIQTEQRASKSAPIKGKPFQPHPIFMARPPK</sequence>
<dbReference type="AlphaFoldDB" id="A0A2Y9A074"/>
<keyword evidence="2" id="KW-0812">Transmembrane</keyword>
<proteinExistence type="predicted"/>
<name>A0A2Y9A074_9RHOB</name>
<evidence type="ECO:0000256" key="2">
    <source>
        <dbReference type="SAM" id="Phobius"/>
    </source>
</evidence>
<feature type="region of interest" description="Disordered" evidence="1">
    <location>
        <begin position="124"/>
        <end position="182"/>
    </location>
</feature>
<evidence type="ECO:0000313" key="4">
    <source>
        <dbReference type="EMBL" id="SSA37951.1"/>
    </source>
</evidence>
<feature type="transmembrane region" description="Helical" evidence="2">
    <location>
        <begin position="15"/>
        <end position="36"/>
    </location>
</feature>